<accession>A0ABM9NH01</accession>
<dbReference type="InterPro" id="IPR002678">
    <property type="entry name" value="DUF34/NIF3"/>
</dbReference>
<keyword evidence="4" id="KW-1185">Reference proteome</keyword>
<dbReference type="Pfam" id="PF01784">
    <property type="entry name" value="DUF34_NIF3"/>
    <property type="match status" value="1"/>
</dbReference>
<dbReference type="PANTHER" id="PTHR13799">
    <property type="entry name" value="NGG1 INTERACTING FACTOR 3"/>
    <property type="match status" value="1"/>
</dbReference>
<name>A0ABM9NH01_9GAMM</name>
<dbReference type="PANTHER" id="PTHR13799:SF14">
    <property type="entry name" value="GTP CYCLOHYDROLASE 1 TYPE 2 HOMOLOG"/>
    <property type="match status" value="1"/>
</dbReference>
<evidence type="ECO:0000313" key="3">
    <source>
        <dbReference type="EMBL" id="CAL1239895.1"/>
    </source>
</evidence>
<sequence length="255" mass="27911">MSTSRFALQRFLTDLLRPQDFTDYGPNGLQIEGAETIERIAFAVSATAQSALLAAEGRAQALIVHHGLFWNSQGPRPLTGPFARRVFPLVRNHINLFAYHLPLDAHPEVGNAARLAHALEMVELKPFGDPGGQPLGMRGQLPEPMTALALRDRLATVLEHPVLMASPEEHALVRSAGIITGGANRHWPLALEAGLDAYITGEMSEHDWHESREAGLHMYAGGHNATERFGIQALMEKVRSAFEVECFFIASDNPA</sequence>
<evidence type="ECO:0000256" key="2">
    <source>
        <dbReference type="ARBA" id="ARBA00022723"/>
    </source>
</evidence>
<proteinExistence type="inferred from homology"/>
<protein>
    <submittedName>
        <fullName evidence="3">GTP cyclohydrolase 1 type 2 homolog</fullName>
    </submittedName>
</protein>
<evidence type="ECO:0000313" key="4">
    <source>
        <dbReference type="Proteomes" id="UP001497493"/>
    </source>
</evidence>
<reference evidence="3 4" key="1">
    <citation type="submission" date="2024-04" db="EMBL/GenBank/DDBJ databases">
        <authorList>
            <person name="Cremers G."/>
        </authorList>
    </citation>
    <scope>NUCLEOTIDE SEQUENCE [LARGE SCALE GENOMIC DNA]</scope>
    <source>
        <strain evidence="3">MeCH1-AG</strain>
    </source>
</reference>
<organism evidence="3 4">
    <name type="scientific">Candidatus Methylocalor cossyra</name>
    <dbReference type="NCBI Taxonomy" id="3108543"/>
    <lineage>
        <taxon>Bacteria</taxon>
        <taxon>Pseudomonadati</taxon>
        <taxon>Pseudomonadota</taxon>
        <taxon>Gammaproteobacteria</taxon>
        <taxon>Methylococcales</taxon>
        <taxon>Methylococcaceae</taxon>
        <taxon>Candidatus Methylocalor</taxon>
    </lineage>
</organism>
<dbReference type="EMBL" id="OZ026884">
    <property type="protein sequence ID" value="CAL1239895.1"/>
    <property type="molecule type" value="Genomic_DNA"/>
</dbReference>
<gene>
    <name evidence="3" type="ORF">MECH1_V1_1119</name>
</gene>
<dbReference type="NCBIfam" id="TIGR00486">
    <property type="entry name" value="YbgI_SA1388"/>
    <property type="match status" value="1"/>
</dbReference>
<dbReference type="SUPFAM" id="SSF102705">
    <property type="entry name" value="NIF3 (NGG1p interacting factor 3)-like"/>
    <property type="match status" value="1"/>
</dbReference>
<keyword evidence="2" id="KW-0479">Metal-binding</keyword>
<dbReference type="Proteomes" id="UP001497493">
    <property type="component" value="Chromosome"/>
</dbReference>
<dbReference type="Gene3D" id="3.40.1390.30">
    <property type="entry name" value="NIF3 (NGG1p interacting factor 3)-like"/>
    <property type="match status" value="2"/>
</dbReference>
<comment type="similarity">
    <text evidence="1">Belongs to the GTP cyclohydrolase I type 2/NIF3 family.</text>
</comment>
<dbReference type="RefSeq" id="WP_348759420.1">
    <property type="nucleotide sequence ID" value="NZ_OZ026884.1"/>
</dbReference>
<dbReference type="InterPro" id="IPR036069">
    <property type="entry name" value="DUF34/NIF3_sf"/>
</dbReference>
<evidence type="ECO:0000256" key="1">
    <source>
        <dbReference type="ARBA" id="ARBA00006964"/>
    </source>
</evidence>